<dbReference type="GO" id="GO:0004331">
    <property type="term" value="F:fructose-2,6-bisphosphate 2-phosphatase activity"/>
    <property type="evidence" value="ECO:0007669"/>
    <property type="project" value="TreeGrafter"/>
</dbReference>
<sequence length="220" mass="24937">MMKYTIYMLRHGQTWFNRYNKMQGWSDSPLTPAGEEVARQAAQKLRNIAFAAAFSSDARRAIDTCKIITDANINKEHLHPTKLINFREQFYGYFEGMNSTEAWYMTLKPHGLTSFQEAAKKVGLDKAKDYMKAADPFHDAENAAEYWERINTGFEYLDSIAHENDKILLVSHGTTIQSISMKYGDGTFVVNAGPANSSLTTVVRNQGQTIVTDYARKLVD</sequence>
<reference evidence="4 5" key="1">
    <citation type="submission" date="2018-07" db="EMBL/GenBank/DDBJ databases">
        <title>Genome sequences of six Lactobacillus spp. isolated from bumble bee guts.</title>
        <authorList>
            <person name="Motta E.V.S."/>
            <person name="Moran N.A."/>
        </authorList>
    </citation>
    <scope>NUCLEOTIDE SEQUENCE [LARGE SCALE GENOMIC DNA]</scope>
    <source>
        <strain evidence="4 5">LV-8.1</strain>
    </source>
</reference>
<comment type="caution">
    <text evidence="4">The sequence shown here is derived from an EMBL/GenBank/DDBJ whole genome shotgun (WGS) entry which is preliminary data.</text>
</comment>
<dbReference type="GO" id="GO:0045820">
    <property type="term" value="P:negative regulation of glycolytic process"/>
    <property type="evidence" value="ECO:0007669"/>
    <property type="project" value="TreeGrafter"/>
</dbReference>
<gene>
    <name evidence="4" type="ORF">DS832_07215</name>
</gene>
<feature type="active site" description="Tele-phosphohistidine intermediate" evidence="2">
    <location>
        <position position="11"/>
    </location>
</feature>
<keyword evidence="1" id="KW-0378">Hydrolase</keyword>
<dbReference type="SMART" id="SM00855">
    <property type="entry name" value="PGAM"/>
    <property type="match status" value="1"/>
</dbReference>
<dbReference type="AlphaFoldDB" id="A0A417Z4C8"/>
<organism evidence="4 5">
    <name type="scientific">Bombilactobacillus bombi</name>
    <dbReference type="NCBI Taxonomy" id="1303590"/>
    <lineage>
        <taxon>Bacteria</taxon>
        <taxon>Bacillati</taxon>
        <taxon>Bacillota</taxon>
        <taxon>Bacilli</taxon>
        <taxon>Lactobacillales</taxon>
        <taxon>Lactobacillaceae</taxon>
        <taxon>Bombilactobacillus</taxon>
    </lineage>
</organism>
<evidence type="ECO:0000256" key="2">
    <source>
        <dbReference type="PIRSR" id="PIRSR613078-1"/>
    </source>
</evidence>
<dbReference type="CDD" id="cd07067">
    <property type="entry name" value="HP_PGM_like"/>
    <property type="match status" value="1"/>
</dbReference>
<dbReference type="Gene3D" id="3.40.50.1240">
    <property type="entry name" value="Phosphoglycerate mutase-like"/>
    <property type="match status" value="1"/>
</dbReference>
<dbReference type="InterPro" id="IPR029033">
    <property type="entry name" value="His_PPase_superfam"/>
</dbReference>
<dbReference type="SUPFAM" id="SSF53254">
    <property type="entry name" value="Phosphoglycerate mutase-like"/>
    <property type="match status" value="1"/>
</dbReference>
<evidence type="ECO:0000313" key="5">
    <source>
        <dbReference type="Proteomes" id="UP000284822"/>
    </source>
</evidence>
<dbReference type="GO" id="GO:0005829">
    <property type="term" value="C:cytosol"/>
    <property type="evidence" value="ECO:0007669"/>
    <property type="project" value="TreeGrafter"/>
</dbReference>
<evidence type="ECO:0000256" key="3">
    <source>
        <dbReference type="PIRSR" id="PIRSR613078-2"/>
    </source>
</evidence>
<dbReference type="InterPro" id="IPR051695">
    <property type="entry name" value="Phosphoglycerate_Mutase"/>
</dbReference>
<dbReference type="InterPro" id="IPR013078">
    <property type="entry name" value="His_Pase_superF_clade-1"/>
</dbReference>
<accession>A0A417Z4C8</accession>
<dbReference type="InterPro" id="IPR001345">
    <property type="entry name" value="PG/BPGM_mutase_AS"/>
</dbReference>
<proteinExistence type="predicted"/>
<dbReference type="PANTHER" id="PTHR46517">
    <property type="entry name" value="FRUCTOSE-2,6-BISPHOSPHATASE TIGAR"/>
    <property type="match status" value="1"/>
</dbReference>
<feature type="binding site" evidence="3">
    <location>
        <begin position="10"/>
        <end position="17"/>
    </location>
    <ligand>
        <name>substrate</name>
    </ligand>
</feature>
<evidence type="ECO:0000313" key="4">
    <source>
        <dbReference type="EMBL" id="RHW45606.1"/>
    </source>
</evidence>
<feature type="active site" description="Proton donor/acceptor" evidence="2">
    <location>
        <position position="88"/>
    </location>
</feature>
<name>A0A417Z4C8_9LACO</name>
<protein>
    <submittedName>
        <fullName evidence="4">Histidine phosphatase family protein</fullName>
    </submittedName>
</protein>
<dbReference type="Pfam" id="PF00300">
    <property type="entry name" value="His_Phos_1"/>
    <property type="match status" value="1"/>
</dbReference>
<feature type="binding site" evidence="3">
    <location>
        <position position="60"/>
    </location>
    <ligand>
        <name>substrate</name>
    </ligand>
</feature>
<dbReference type="EMBL" id="QOCS01000016">
    <property type="protein sequence ID" value="RHW45606.1"/>
    <property type="molecule type" value="Genomic_DNA"/>
</dbReference>
<evidence type="ECO:0000256" key="1">
    <source>
        <dbReference type="ARBA" id="ARBA00022801"/>
    </source>
</evidence>
<dbReference type="Proteomes" id="UP000284822">
    <property type="component" value="Unassembled WGS sequence"/>
</dbReference>
<dbReference type="GO" id="GO:0043456">
    <property type="term" value="P:regulation of pentose-phosphate shunt"/>
    <property type="evidence" value="ECO:0007669"/>
    <property type="project" value="TreeGrafter"/>
</dbReference>
<dbReference type="PROSITE" id="PS00175">
    <property type="entry name" value="PG_MUTASE"/>
    <property type="match status" value="1"/>
</dbReference>
<feature type="binding site" evidence="3">
    <location>
        <begin position="88"/>
        <end position="91"/>
    </location>
    <ligand>
        <name>substrate</name>
    </ligand>
</feature>
<dbReference type="PANTHER" id="PTHR46517:SF1">
    <property type="entry name" value="FRUCTOSE-2,6-BISPHOSPHATASE TIGAR"/>
    <property type="match status" value="1"/>
</dbReference>